<organism evidence="2 3">
    <name type="scientific">Desulfotalea psychrophila (strain LSv54 / DSM 12343)</name>
    <dbReference type="NCBI Taxonomy" id="177439"/>
    <lineage>
        <taxon>Bacteria</taxon>
        <taxon>Pseudomonadati</taxon>
        <taxon>Thermodesulfobacteriota</taxon>
        <taxon>Desulfobulbia</taxon>
        <taxon>Desulfobulbales</taxon>
        <taxon>Desulfocapsaceae</taxon>
        <taxon>Desulfotalea</taxon>
    </lineage>
</organism>
<gene>
    <name evidence="2" type="ordered locus">DPPB67</name>
</gene>
<evidence type="ECO:0000313" key="2">
    <source>
        <dbReference type="EMBL" id="CAG37931.1"/>
    </source>
</evidence>
<sequence>MVPHQTGRASSVYLRLRPHCSDSAAFNRFLVHPERQGQQLLFVQQGHCVLLKMAMAFFRMSLSIVIFFNSFSSTLIFFCSEVRAGIPLPGNAISPCSSYFFLH</sequence>
<dbReference type="KEGG" id="dps:DPPB67"/>
<proteinExistence type="predicted"/>
<protein>
    <submittedName>
        <fullName evidence="2">Uncharacterized protein</fullName>
    </submittedName>
</protein>
<keyword evidence="3" id="KW-1185">Reference proteome</keyword>
<name>Q6AIB6_DESPS</name>
<dbReference type="AlphaFoldDB" id="Q6AIB6"/>
<keyword evidence="1" id="KW-0812">Transmembrane</keyword>
<dbReference type="STRING" id="177439.DPPB67"/>
<keyword evidence="1" id="KW-1133">Transmembrane helix</keyword>
<geneLocation type="plasmid" evidence="3">
    <name>large</name>
</geneLocation>
<feature type="transmembrane region" description="Helical" evidence="1">
    <location>
        <begin position="56"/>
        <end position="78"/>
    </location>
</feature>
<dbReference type="Proteomes" id="UP000000602">
    <property type="component" value="Plasmid large"/>
</dbReference>
<evidence type="ECO:0000256" key="1">
    <source>
        <dbReference type="SAM" id="Phobius"/>
    </source>
</evidence>
<accession>Q6AIB6</accession>
<evidence type="ECO:0000313" key="3">
    <source>
        <dbReference type="Proteomes" id="UP000000602"/>
    </source>
</evidence>
<keyword evidence="1" id="KW-0472">Membrane</keyword>
<dbReference type="HOGENOM" id="CLU_2259260_0_0_7"/>
<dbReference type="EMBL" id="CR522871">
    <property type="protein sequence ID" value="CAG37931.1"/>
    <property type="molecule type" value="Genomic_DNA"/>
</dbReference>
<reference evidence="2 3" key="1">
    <citation type="journal article" date="2004" name="Environ. Microbiol.">
        <title>The genome of Desulfotalea psychrophila, a sulfate-reducing bacterium from permanently cold Arctic sediments.</title>
        <authorList>
            <person name="Rabus R."/>
            <person name="Ruepp A."/>
            <person name="Frickey T."/>
            <person name="Rattei T."/>
            <person name="Fartmann B."/>
            <person name="Stark M."/>
            <person name="Bauer M."/>
            <person name="Zibat A."/>
            <person name="Lombardot T."/>
            <person name="Becker I."/>
            <person name="Amann J."/>
            <person name="Gellner K."/>
            <person name="Teeling H."/>
            <person name="Leuschner W.D."/>
            <person name="Gloeckner F.-O."/>
            <person name="Lupas A.N."/>
            <person name="Amann R."/>
            <person name="Klenk H.-P."/>
        </authorList>
    </citation>
    <scope>NUCLEOTIDE SEQUENCE [LARGE SCALE GENOMIC DNA]</scope>
    <source>
        <strain evidence="3">DSM 12343 / LSv54</strain>
        <plasmid evidence="3">large</plasmid>
    </source>
</reference>